<protein>
    <submittedName>
        <fullName evidence="1">Uncharacterized protein</fullName>
    </submittedName>
</protein>
<evidence type="ECO:0000313" key="2">
    <source>
        <dbReference type="Proteomes" id="UP000827138"/>
    </source>
</evidence>
<dbReference type="RefSeq" id="WP_220647393.1">
    <property type="nucleotide sequence ID" value="NZ_CP080647.1"/>
</dbReference>
<accession>A0ABX8XRT0</accession>
<organism evidence="1 2">
    <name type="scientific">Streptomyces akebiae</name>
    <dbReference type="NCBI Taxonomy" id="2865673"/>
    <lineage>
        <taxon>Bacteria</taxon>
        <taxon>Bacillati</taxon>
        <taxon>Actinomycetota</taxon>
        <taxon>Actinomycetes</taxon>
        <taxon>Kitasatosporales</taxon>
        <taxon>Streptomycetaceae</taxon>
        <taxon>Streptomyces</taxon>
    </lineage>
</organism>
<keyword evidence="2" id="KW-1185">Reference proteome</keyword>
<proteinExistence type="predicted"/>
<name>A0ABX8XRT0_9ACTN</name>
<sequence>MVRADDFDLLDVFLDIGGSCGAVHGRHAGTDLKDSGALGLWSGERLHVIQVEVAGLGERCVLGVVLVVPEGVHLRAYGLGRQQLLGLRGETRVLVQRRRVHEIDDAELAVLAELSGFRLVGDGGRVEFGHEEECFVLGLRGVPLGERVPCAGCQGLAFSLVHFQDVMESLVPQVEFAQLFSAGRALQVSNGVGVSRLQVGVGSGDVHAGDTFALAQPRVLVEDPGPEGGFRVRGGEFDIHLVDEADQVGRQFLLEVLGFDA</sequence>
<reference evidence="1 2" key="1">
    <citation type="submission" date="2021-08" db="EMBL/GenBank/DDBJ databases">
        <authorList>
            <person name="Ping M."/>
        </authorList>
    </citation>
    <scope>NUCLEOTIDE SEQUENCE [LARGE SCALE GENOMIC DNA]</scope>
    <source>
        <strain evidence="1 2">MG28</strain>
    </source>
</reference>
<dbReference type="Proteomes" id="UP000827138">
    <property type="component" value="Chromosome"/>
</dbReference>
<gene>
    <name evidence="1" type="ORF">K1J60_19955</name>
</gene>
<evidence type="ECO:0000313" key="1">
    <source>
        <dbReference type="EMBL" id="QYX78519.1"/>
    </source>
</evidence>
<dbReference type="EMBL" id="CP080647">
    <property type="protein sequence ID" value="QYX78519.1"/>
    <property type="molecule type" value="Genomic_DNA"/>
</dbReference>